<feature type="transmembrane region" description="Helical" evidence="6">
    <location>
        <begin position="81"/>
        <end position="102"/>
    </location>
</feature>
<dbReference type="Pfam" id="PF01940">
    <property type="entry name" value="DUF92"/>
    <property type="match status" value="1"/>
</dbReference>
<evidence type="ECO:0000256" key="4">
    <source>
        <dbReference type="ARBA" id="ARBA00022989"/>
    </source>
</evidence>
<organism evidence="7 8">
    <name type="scientific">Alkaliphilus flagellatus</name>
    <dbReference type="NCBI Taxonomy" id="2841507"/>
    <lineage>
        <taxon>Bacteria</taxon>
        <taxon>Bacillati</taxon>
        <taxon>Bacillota</taxon>
        <taxon>Clostridia</taxon>
        <taxon>Peptostreptococcales</taxon>
        <taxon>Natronincolaceae</taxon>
        <taxon>Alkaliphilus</taxon>
    </lineage>
</organism>
<sequence length="269" mass="30147">MQLIVGSIITFLVVIMAYMKKSLNKSGFVAAFILGTSIYYFGGFYFWGIMISFFASSSLFTKYRKKEKKSMDKIIDENKEGRGYIQVIANGLLGLVFSFLYYKTKNYNYLMAYAAVFAASNADTWASEIGVLSNKKPVSIITFKPMEKGMSGGVTLLGTIFSLLGSSLIATIFFGGYIILFKFDRTLPIKTMIIVIAGFMGALIDSILGATIQVKYIDERENIITERKFYKGKQTKYLKGIRFINNDIVNFLSGLFASLIVLLFITIVK</sequence>
<dbReference type="PANTHER" id="PTHR13353">
    <property type="entry name" value="TRANSMEMBRANE PROTEIN 19"/>
    <property type="match status" value="1"/>
</dbReference>
<reference evidence="7 8" key="1">
    <citation type="submission" date="2021-06" db="EMBL/GenBank/DDBJ databases">
        <authorList>
            <person name="Sun Q."/>
            <person name="Li D."/>
        </authorList>
    </citation>
    <scope>NUCLEOTIDE SEQUENCE [LARGE SCALE GENOMIC DNA]</scope>
    <source>
        <strain evidence="7 8">MSJ-5</strain>
    </source>
</reference>
<feature type="transmembrane region" description="Helical" evidence="6">
    <location>
        <begin position="192"/>
        <end position="212"/>
    </location>
</feature>
<comment type="subcellular location">
    <subcellularLocation>
        <location evidence="1">Membrane</location>
        <topology evidence="1">Multi-pass membrane protein</topology>
    </subcellularLocation>
</comment>
<comment type="similarity">
    <text evidence="2">Belongs to the TMEM19 family.</text>
</comment>
<evidence type="ECO:0000256" key="2">
    <source>
        <dbReference type="ARBA" id="ARBA00009012"/>
    </source>
</evidence>
<accession>A0ABS6G3C2</accession>
<evidence type="ECO:0000313" key="7">
    <source>
        <dbReference type="EMBL" id="MBU5676972.1"/>
    </source>
</evidence>
<comment type="caution">
    <text evidence="7">The sequence shown here is derived from an EMBL/GenBank/DDBJ whole genome shotgun (WGS) entry which is preliminary data.</text>
</comment>
<gene>
    <name evidence="7" type="ORF">KQI88_11150</name>
</gene>
<feature type="transmembrane region" description="Helical" evidence="6">
    <location>
        <begin position="248"/>
        <end position="268"/>
    </location>
</feature>
<feature type="transmembrane region" description="Helical" evidence="6">
    <location>
        <begin position="27"/>
        <end position="60"/>
    </location>
</feature>
<keyword evidence="4 6" id="KW-1133">Transmembrane helix</keyword>
<evidence type="ECO:0000256" key="3">
    <source>
        <dbReference type="ARBA" id="ARBA00022692"/>
    </source>
</evidence>
<dbReference type="RefSeq" id="WP_216417351.1">
    <property type="nucleotide sequence ID" value="NZ_JAHLQK010000004.1"/>
</dbReference>
<keyword evidence="3 6" id="KW-0812">Transmembrane</keyword>
<feature type="transmembrane region" description="Helical" evidence="6">
    <location>
        <begin position="154"/>
        <end position="180"/>
    </location>
</feature>
<dbReference type="PANTHER" id="PTHR13353:SF5">
    <property type="entry name" value="TRANSMEMBRANE PROTEIN 19"/>
    <property type="match status" value="1"/>
</dbReference>
<keyword evidence="5 6" id="KW-0472">Membrane</keyword>
<protein>
    <submittedName>
        <fullName evidence="7">DUF92 domain-containing protein</fullName>
    </submittedName>
</protein>
<dbReference type="EMBL" id="JAHLQK010000004">
    <property type="protein sequence ID" value="MBU5676972.1"/>
    <property type="molecule type" value="Genomic_DNA"/>
</dbReference>
<evidence type="ECO:0000256" key="6">
    <source>
        <dbReference type="SAM" id="Phobius"/>
    </source>
</evidence>
<proteinExistence type="inferred from homology"/>
<name>A0ABS6G3C2_9FIRM</name>
<evidence type="ECO:0000313" key="8">
    <source>
        <dbReference type="Proteomes" id="UP000779508"/>
    </source>
</evidence>
<evidence type="ECO:0000256" key="1">
    <source>
        <dbReference type="ARBA" id="ARBA00004141"/>
    </source>
</evidence>
<keyword evidence="8" id="KW-1185">Reference proteome</keyword>
<dbReference type="Proteomes" id="UP000779508">
    <property type="component" value="Unassembled WGS sequence"/>
</dbReference>
<evidence type="ECO:0000256" key="5">
    <source>
        <dbReference type="ARBA" id="ARBA00023136"/>
    </source>
</evidence>
<dbReference type="InterPro" id="IPR002794">
    <property type="entry name" value="DUF92_TMEM19"/>
</dbReference>